<sequence>MMLRTSMMFAATVLIGVAILFATRSAISSDNASAQNGEACPCNQCDVGCDCCVNGDVNCDNCSCEACECDACDTAASDFAVAKMSCCAGKTCENAANEKAASSDVLTSAVAAACVCGQCDADCNCCLDESVDCDNCSCEVCQCEGCVDAPATGA</sequence>
<name>Q7UR13_RHOBA</name>
<organism evidence="2 3">
    <name type="scientific">Rhodopirellula baltica (strain DSM 10527 / NCIMB 13988 / SH1)</name>
    <dbReference type="NCBI Taxonomy" id="243090"/>
    <lineage>
        <taxon>Bacteria</taxon>
        <taxon>Pseudomonadati</taxon>
        <taxon>Planctomycetota</taxon>
        <taxon>Planctomycetia</taxon>
        <taxon>Pirellulales</taxon>
        <taxon>Pirellulaceae</taxon>
        <taxon>Rhodopirellula</taxon>
    </lineage>
</organism>
<dbReference type="Proteomes" id="UP000001025">
    <property type="component" value="Chromosome"/>
</dbReference>
<dbReference type="EMBL" id="BX294143">
    <property type="protein sequence ID" value="CAD74529.1"/>
    <property type="molecule type" value="Genomic_DNA"/>
</dbReference>
<dbReference type="OrthoDB" id="9943853at2"/>
<dbReference type="RefSeq" id="WP_011120695.1">
    <property type="nucleotide sequence ID" value="NC_005027.1"/>
</dbReference>
<evidence type="ECO:0000313" key="2">
    <source>
        <dbReference type="EMBL" id="CAD74529.1"/>
    </source>
</evidence>
<dbReference type="InParanoid" id="Q7UR13"/>
<dbReference type="AlphaFoldDB" id="Q7UR13"/>
<feature type="signal peptide" evidence="1">
    <location>
        <begin position="1"/>
        <end position="28"/>
    </location>
</feature>
<dbReference type="EnsemblBacteria" id="CAD74529">
    <property type="protein sequence ID" value="CAD74529"/>
    <property type="gene ID" value="RB5957"/>
</dbReference>
<protein>
    <submittedName>
        <fullName evidence="2">Uncharacterized protein</fullName>
    </submittedName>
</protein>
<dbReference type="KEGG" id="rba:RB5957"/>
<evidence type="ECO:0000256" key="1">
    <source>
        <dbReference type="SAM" id="SignalP"/>
    </source>
</evidence>
<evidence type="ECO:0000313" key="3">
    <source>
        <dbReference type="Proteomes" id="UP000001025"/>
    </source>
</evidence>
<dbReference type="HOGENOM" id="CLU_1702849_0_0_0"/>
<keyword evidence="1" id="KW-0732">Signal</keyword>
<accession>Q7UR13</accession>
<feature type="chain" id="PRO_5004295548" evidence="1">
    <location>
        <begin position="29"/>
        <end position="154"/>
    </location>
</feature>
<keyword evidence="3" id="KW-1185">Reference proteome</keyword>
<proteinExistence type="predicted"/>
<gene>
    <name evidence="2" type="ordered locus">RB5957</name>
</gene>
<reference evidence="2 3" key="1">
    <citation type="journal article" date="2003" name="Proc. Natl. Acad. Sci. U.S.A.">
        <title>Complete genome sequence of the marine planctomycete Pirellula sp. strain 1.</title>
        <authorList>
            <person name="Gloeckner F.O."/>
            <person name="Kube M."/>
            <person name="Bauer M."/>
            <person name="Teeling H."/>
            <person name="Lombardot T."/>
            <person name="Ludwig W."/>
            <person name="Gade D."/>
            <person name="Beck A."/>
            <person name="Borzym K."/>
            <person name="Heitmann K."/>
            <person name="Rabus R."/>
            <person name="Schlesner H."/>
            <person name="Amann R."/>
            <person name="Reinhardt R."/>
        </authorList>
    </citation>
    <scope>NUCLEOTIDE SEQUENCE [LARGE SCALE GENOMIC DNA]</scope>
    <source>
        <strain evidence="3">DSM 10527 / NCIMB 13988 / SH1</strain>
    </source>
</reference>